<feature type="compositionally biased region" description="Basic and acidic residues" evidence="1">
    <location>
        <begin position="22"/>
        <end position="38"/>
    </location>
</feature>
<dbReference type="WBParaSite" id="ALUE_0002214801-mRNA-1">
    <property type="protein sequence ID" value="ALUE_0002214801-mRNA-1"/>
    <property type="gene ID" value="ALUE_0002214801"/>
</dbReference>
<reference evidence="3" key="1">
    <citation type="submission" date="2017-02" db="UniProtKB">
        <authorList>
            <consortium name="WormBaseParasite"/>
        </authorList>
    </citation>
    <scope>IDENTIFICATION</scope>
</reference>
<dbReference type="AlphaFoldDB" id="A0A0M3ITS0"/>
<sequence>KFQEKCRDCDSLVSGEKKARRRAEIERDDKESELETAREQIQKSDIKIENLKELCRDKDRQIKKLQEKLDDTVEKAEVNINEMKKIHKQSKSELQDRVDELKKTVQKLESENRAQKMRIDSSERESSVESDYVSGRQSRLGSRQYSLTSMSSFSSVRTLSRRTTEPDIKVPSSGWRSPSAFSMTYQRPVSEFSEAIACQKYLSRNGFRLSGRQSRLGSRQYSLTSMSSFSSVRTLSRRTTEPDIKVPSSGWRSPSAFSMTYQRPVSEFSEAIACQKYLSCNSFRCEPDLMLQTILHAYSKTRLF</sequence>
<protein>
    <submittedName>
        <fullName evidence="3">Myosin_tail_1 domain-containing protein</fullName>
    </submittedName>
</protein>
<keyword evidence="2" id="KW-1185">Reference proteome</keyword>
<dbReference type="Proteomes" id="UP000036681">
    <property type="component" value="Unplaced"/>
</dbReference>
<evidence type="ECO:0000313" key="3">
    <source>
        <dbReference type="WBParaSite" id="ALUE_0002214801-mRNA-1"/>
    </source>
</evidence>
<feature type="compositionally biased region" description="Basic and acidic residues" evidence="1">
    <location>
        <begin position="111"/>
        <end position="127"/>
    </location>
</feature>
<evidence type="ECO:0000313" key="2">
    <source>
        <dbReference type="Proteomes" id="UP000036681"/>
    </source>
</evidence>
<feature type="region of interest" description="Disordered" evidence="1">
    <location>
        <begin position="17"/>
        <end position="38"/>
    </location>
</feature>
<name>A0A0M3ITS0_ASCLU</name>
<organism evidence="2 3">
    <name type="scientific">Ascaris lumbricoides</name>
    <name type="common">Giant roundworm</name>
    <dbReference type="NCBI Taxonomy" id="6252"/>
    <lineage>
        <taxon>Eukaryota</taxon>
        <taxon>Metazoa</taxon>
        <taxon>Ecdysozoa</taxon>
        <taxon>Nematoda</taxon>
        <taxon>Chromadorea</taxon>
        <taxon>Rhabditida</taxon>
        <taxon>Spirurina</taxon>
        <taxon>Ascaridomorpha</taxon>
        <taxon>Ascaridoidea</taxon>
        <taxon>Ascarididae</taxon>
        <taxon>Ascaris</taxon>
    </lineage>
</organism>
<feature type="region of interest" description="Disordered" evidence="1">
    <location>
        <begin position="111"/>
        <end position="141"/>
    </location>
</feature>
<proteinExistence type="predicted"/>
<accession>A0A0M3ITS0</accession>
<evidence type="ECO:0000256" key="1">
    <source>
        <dbReference type="SAM" id="MobiDB-lite"/>
    </source>
</evidence>